<organism evidence="1 2">
    <name type="scientific">Pseudonocardia acidicola</name>
    <dbReference type="NCBI Taxonomy" id="2724939"/>
    <lineage>
        <taxon>Bacteria</taxon>
        <taxon>Bacillati</taxon>
        <taxon>Actinomycetota</taxon>
        <taxon>Actinomycetes</taxon>
        <taxon>Pseudonocardiales</taxon>
        <taxon>Pseudonocardiaceae</taxon>
        <taxon>Pseudonocardia</taxon>
    </lineage>
</organism>
<evidence type="ECO:0000313" key="1">
    <source>
        <dbReference type="EMBL" id="NMH99297.1"/>
    </source>
</evidence>
<name>A0ABX1SFH8_9PSEU</name>
<keyword evidence="2" id="KW-1185">Reference proteome</keyword>
<sequence length="257" mass="28725">MDYDRFLSIVAREAGVDHDTAERATRDVVVALAHRAHEGPLAEVTRHAPEPMRPWFSPKHPRETFDAEELVRRVAEKENLDIAQAARRVRAVFYALSRAIPADVLDPLVAELPKDFDPLLGPARRPAPPWPIEEFLSRVADRAGIDLEAAARATEATLEILAERIAGGEVRDLSRELPPELHPPLQRGDEASGGLATRMTLDEFVERIAKREDVPVDVARVHARAVLSTVRDAVQPKEFHDLASELPRVYIDELCYP</sequence>
<gene>
    <name evidence="1" type="ORF">HF526_18560</name>
</gene>
<dbReference type="EMBL" id="JAAXLA010000034">
    <property type="protein sequence ID" value="NMH99297.1"/>
    <property type="molecule type" value="Genomic_DNA"/>
</dbReference>
<accession>A0ABX1SFH8</accession>
<dbReference type="Proteomes" id="UP000820669">
    <property type="component" value="Unassembled WGS sequence"/>
</dbReference>
<dbReference type="Pfam" id="PF10025">
    <property type="entry name" value="DUF2267"/>
    <property type="match status" value="2"/>
</dbReference>
<dbReference type="Gene3D" id="1.10.490.110">
    <property type="entry name" value="Uncharacterized conserved protein DUF2267"/>
    <property type="match status" value="2"/>
</dbReference>
<comment type="caution">
    <text evidence="1">The sequence shown here is derived from an EMBL/GenBank/DDBJ whole genome shotgun (WGS) entry which is preliminary data.</text>
</comment>
<dbReference type="RefSeq" id="WP_169382783.1">
    <property type="nucleotide sequence ID" value="NZ_JAAXLA010000034.1"/>
</dbReference>
<proteinExistence type="predicted"/>
<protein>
    <submittedName>
        <fullName evidence="1">DUF2267 domain-containing protein</fullName>
    </submittedName>
</protein>
<evidence type="ECO:0000313" key="2">
    <source>
        <dbReference type="Proteomes" id="UP000820669"/>
    </source>
</evidence>
<dbReference type="InterPro" id="IPR018727">
    <property type="entry name" value="DUF2267"/>
</dbReference>
<dbReference type="InterPro" id="IPR038282">
    <property type="entry name" value="DUF2267_sf"/>
</dbReference>
<reference evidence="1 2" key="1">
    <citation type="submission" date="2020-04" db="EMBL/GenBank/DDBJ databases">
        <authorList>
            <person name="Klaysubun C."/>
            <person name="Duangmal K."/>
            <person name="Lipun K."/>
        </authorList>
    </citation>
    <scope>NUCLEOTIDE SEQUENCE [LARGE SCALE GENOMIC DNA]</scope>
    <source>
        <strain evidence="1 2">K10HN5</strain>
    </source>
</reference>